<dbReference type="HOGENOM" id="CLU_3255857_0_0_10"/>
<proteinExistence type="predicted"/>
<accession>F9DJ56</accession>
<name>F9DJ56_9BACT</name>
<evidence type="ECO:0000313" key="1">
    <source>
        <dbReference type="EMBL" id="EGQ16360.1"/>
    </source>
</evidence>
<gene>
    <name evidence="1" type="ORF">HMPREF9144_1696</name>
</gene>
<sequence length="51" mass="6173">MCCLDTLFLFCINEAKVHFFYKPYKYNAQKPIKRAQTRTFAQLKKQKIEIN</sequence>
<reference evidence="1 2" key="1">
    <citation type="submission" date="2011-04" db="EMBL/GenBank/DDBJ databases">
        <authorList>
            <person name="Muzny D."/>
            <person name="Qin X."/>
            <person name="Deng J."/>
            <person name="Jiang H."/>
            <person name="Liu Y."/>
            <person name="Qu J."/>
            <person name="Song X.-Z."/>
            <person name="Zhang L."/>
            <person name="Thornton R."/>
            <person name="Coyle M."/>
            <person name="Francisco L."/>
            <person name="Jackson L."/>
            <person name="Javaid M."/>
            <person name="Korchina V."/>
            <person name="Kovar C."/>
            <person name="Mata R."/>
            <person name="Mathew T."/>
            <person name="Ngo R."/>
            <person name="Nguyen L."/>
            <person name="Nguyen N."/>
            <person name="Okwuonu G."/>
            <person name="Ongeri F."/>
            <person name="Pham C."/>
            <person name="Simmons D."/>
            <person name="Wilczek-Boney K."/>
            <person name="Hale W."/>
            <person name="Jakkamsetti A."/>
            <person name="Pham P."/>
            <person name="Ruth R."/>
            <person name="San Lucas F."/>
            <person name="Warren J."/>
            <person name="Zhang J."/>
            <person name="Zhao Z."/>
            <person name="Zhou C."/>
            <person name="Zhu D."/>
            <person name="Lee S."/>
            <person name="Bess C."/>
            <person name="Blankenburg K."/>
            <person name="Forbes L."/>
            <person name="Fu Q."/>
            <person name="Gubbala S."/>
            <person name="Hirani K."/>
            <person name="Jayaseelan J.C."/>
            <person name="Lara F."/>
            <person name="Munidasa M."/>
            <person name="Palculict T."/>
            <person name="Patil S."/>
            <person name="Pu L.-L."/>
            <person name="Saada N."/>
            <person name="Tang L."/>
            <person name="Weissenberger G."/>
            <person name="Zhu Y."/>
            <person name="Hemphill L."/>
            <person name="Shang Y."/>
            <person name="Youmans B."/>
            <person name="Ayvaz T."/>
            <person name="Ross M."/>
            <person name="Santibanez J."/>
            <person name="Aqrawi P."/>
            <person name="Gross S."/>
            <person name="Joshi V."/>
            <person name="Fowler G."/>
            <person name="Nazareth L."/>
            <person name="Reid J."/>
            <person name="Worley K."/>
            <person name="Petrosino J."/>
            <person name="Highlander S."/>
            <person name="Gibbs R."/>
        </authorList>
    </citation>
    <scope>NUCLEOTIDE SEQUENCE [LARGE SCALE GENOMIC DNA]</scope>
    <source>
        <strain evidence="1 2">ATCC 700821</strain>
    </source>
</reference>
<protein>
    <submittedName>
        <fullName evidence="1">Uncharacterized protein</fullName>
    </submittedName>
</protein>
<evidence type="ECO:0000313" key="2">
    <source>
        <dbReference type="Proteomes" id="UP000004123"/>
    </source>
</evidence>
<comment type="caution">
    <text evidence="1">The sequence shown here is derived from an EMBL/GenBank/DDBJ whole genome shotgun (WGS) entry which is preliminary data.</text>
</comment>
<dbReference type="EMBL" id="AFPY01000091">
    <property type="protein sequence ID" value="EGQ16360.1"/>
    <property type="molecule type" value="Genomic_DNA"/>
</dbReference>
<organism evidence="1 2">
    <name type="scientific">Prevotella pallens ATCC 700821</name>
    <dbReference type="NCBI Taxonomy" id="997353"/>
    <lineage>
        <taxon>Bacteria</taxon>
        <taxon>Pseudomonadati</taxon>
        <taxon>Bacteroidota</taxon>
        <taxon>Bacteroidia</taxon>
        <taxon>Bacteroidales</taxon>
        <taxon>Prevotellaceae</taxon>
        <taxon>Prevotella</taxon>
    </lineage>
</organism>
<dbReference type="STRING" id="997353.HMPREF9144_1696"/>
<dbReference type="AlphaFoldDB" id="F9DJ56"/>
<dbReference type="Proteomes" id="UP000004123">
    <property type="component" value="Unassembled WGS sequence"/>
</dbReference>